<keyword evidence="3" id="KW-1185">Reference proteome</keyword>
<name>A0A1H7PYL0_OLID1</name>
<feature type="signal peptide" evidence="1">
    <location>
        <begin position="1"/>
        <end position="24"/>
    </location>
</feature>
<proteinExistence type="predicted"/>
<sequence>MKAKRINVALIVICIAMLISSCQKKDYQLDAPLDRSQIQFEIVQDFNTDAGGNTVILKNNTASTVSIWDYQTGKSTRQQDTIHYAFKGDYTIKFSAMTGGGIVEVDSVKISVTENNLDYVSDPMWTNISGGAGHEKTWVLDTDGLFFEGPMTFVDPANFANVWWDAGQGIYPDNMARGDYGEMTFSLIAGPDFRNIKRMENNVQEKGTYMLNLIDKTLTVNGGTILRGYKPAKNGITGISNWTTYEILALDENTLRLGVYRDKDVDGEGSALLVYNFISKSFAESQPAE</sequence>
<dbReference type="Proteomes" id="UP000199421">
    <property type="component" value="Unassembled WGS sequence"/>
</dbReference>
<dbReference type="AlphaFoldDB" id="A0A1H7PYL0"/>
<feature type="chain" id="PRO_5011737573" description="PKD domain-containing protein" evidence="1">
    <location>
        <begin position="25"/>
        <end position="289"/>
    </location>
</feature>
<dbReference type="STRING" id="407022.SAMN05661044_02397"/>
<keyword evidence="1" id="KW-0732">Signal</keyword>
<evidence type="ECO:0000313" key="2">
    <source>
        <dbReference type="EMBL" id="SEL40666.1"/>
    </source>
</evidence>
<evidence type="ECO:0000256" key="1">
    <source>
        <dbReference type="SAM" id="SignalP"/>
    </source>
</evidence>
<accession>A0A1H7PYL0</accession>
<gene>
    <name evidence="2" type="ORF">SAMN05661044_02397</name>
</gene>
<reference evidence="3" key="1">
    <citation type="submission" date="2016-10" db="EMBL/GenBank/DDBJ databases">
        <authorList>
            <person name="Varghese N."/>
            <person name="Submissions S."/>
        </authorList>
    </citation>
    <scope>NUCLEOTIDE SEQUENCE [LARGE SCALE GENOMIC DNA]</scope>
    <source>
        <strain evidence="3">DSM 18733</strain>
    </source>
</reference>
<dbReference type="RefSeq" id="WP_093324422.1">
    <property type="nucleotide sequence ID" value="NZ_FOAF01000002.1"/>
</dbReference>
<dbReference type="OrthoDB" id="646668at2"/>
<evidence type="ECO:0008006" key="4">
    <source>
        <dbReference type="Google" id="ProtNLM"/>
    </source>
</evidence>
<dbReference type="EMBL" id="FOAF01000002">
    <property type="protein sequence ID" value="SEL40666.1"/>
    <property type="molecule type" value="Genomic_DNA"/>
</dbReference>
<protein>
    <recommendedName>
        <fullName evidence="4">PKD domain-containing protein</fullName>
    </recommendedName>
</protein>
<evidence type="ECO:0000313" key="3">
    <source>
        <dbReference type="Proteomes" id="UP000199421"/>
    </source>
</evidence>
<dbReference type="PROSITE" id="PS51257">
    <property type="entry name" value="PROKAR_LIPOPROTEIN"/>
    <property type="match status" value="1"/>
</dbReference>
<organism evidence="2 3">
    <name type="scientific">Olivibacter domesticus</name>
    <name type="common">Pseudosphingobacterium domesticum</name>
    <dbReference type="NCBI Taxonomy" id="407022"/>
    <lineage>
        <taxon>Bacteria</taxon>
        <taxon>Pseudomonadati</taxon>
        <taxon>Bacteroidota</taxon>
        <taxon>Sphingobacteriia</taxon>
        <taxon>Sphingobacteriales</taxon>
        <taxon>Sphingobacteriaceae</taxon>
        <taxon>Olivibacter</taxon>
    </lineage>
</organism>